<feature type="region of interest" description="Disordered" evidence="3">
    <location>
        <begin position="1159"/>
        <end position="1196"/>
    </location>
</feature>
<feature type="compositionally biased region" description="Low complexity" evidence="3">
    <location>
        <begin position="704"/>
        <end position="736"/>
    </location>
</feature>
<evidence type="ECO:0000259" key="4">
    <source>
        <dbReference type="PROSITE" id="PS50222"/>
    </source>
</evidence>
<dbReference type="GO" id="GO:0005509">
    <property type="term" value="F:calcium ion binding"/>
    <property type="evidence" value="ECO:0007669"/>
    <property type="project" value="InterPro"/>
</dbReference>
<dbReference type="InterPro" id="IPR002048">
    <property type="entry name" value="EF_hand_dom"/>
</dbReference>
<dbReference type="InterPro" id="IPR015943">
    <property type="entry name" value="WD40/YVTN_repeat-like_dom_sf"/>
</dbReference>
<dbReference type="PANTHER" id="PTHR44324">
    <property type="entry name" value="WD40 REPEAT DOMAIN 95"/>
    <property type="match status" value="1"/>
</dbReference>
<dbReference type="InterPro" id="IPR001680">
    <property type="entry name" value="WD40_rpt"/>
</dbReference>
<proteinExistence type="predicted"/>
<evidence type="ECO:0000256" key="2">
    <source>
        <dbReference type="PROSITE-ProRule" id="PRU00221"/>
    </source>
</evidence>
<dbReference type="InterPro" id="IPR051242">
    <property type="entry name" value="WD-EF-hand_domain"/>
</dbReference>
<keyword evidence="6" id="KW-1185">Reference proteome</keyword>
<dbReference type="InterPro" id="IPR036322">
    <property type="entry name" value="WD40_repeat_dom_sf"/>
</dbReference>
<dbReference type="InterPro" id="IPR011992">
    <property type="entry name" value="EF-hand-dom_pair"/>
</dbReference>
<keyword evidence="1" id="KW-0677">Repeat</keyword>
<dbReference type="PROSITE" id="PS50222">
    <property type="entry name" value="EF_HAND_2"/>
    <property type="match status" value="1"/>
</dbReference>
<dbReference type="SUPFAM" id="SSF50998">
    <property type="entry name" value="Quinoprotein alcohol dehydrogenase-like"/>
    <property type="match status" value="1"/>
</dbReference>
<gene>
    <name evidence="5" type="ORF">CXG81DRAFT_23541</name>
</gene>
<sequence length="1316" mass="141813">MTGPLPLRSVAFANGTGLPHGAGGASPSHEPVSLKTEEASLKYVSKGSDKIVRKEVAAYRSDRELELEHFRELMRLFELASPNGDWIDFEAFRTHFGPLMCPSQEEEALRRRFCQIDADGDDRIFWSDLSTFIMLQSEGPHDEGKPTTFLCGEGGTPLEHVRATPHKDPIIKIIRLDTMHRILTCGRDGRICIWTETFKLKKMFDIADSAGSGSSAAPGGVPPRKGRCQRWILDCLFIEAYQRLVVSTDDQMISFYDFNMLNCHIRLKLRNAIALTLTYVPDHVNGGHLSYGTENGHLGTIHMKSDFLGMTLSRPDEGMIQLERLPPQLGPNDSVAATHHALYNGWVNQVSYIPELHALALCASVPEHSLMLFTDLTGYGRTKVSLSCPAGVSAFGYCASPPTLITGSLDGKIRFWNPFQLSHPLCVLESGHSPITHIVPMSDRGQCVTLCLDKTIRVWDIRQQALHQILTDPVQHRPEDRLTAMILSRDQLVFGSTQITVFGAAQKASSSADRRHPDEKTSVIAALYNRLFDVLVVVTATGTFGVYDRAGQQVFRYAGLHPSSETTVARFDPEHRRLVTGSRGELTISNLYTGECLHRLHMGTRAEVTAVAFVTLDAVPWYVVTTWDRRLTFFREQGAEAVWHPERIGPESVLHAVLTGDPLAGPKAVPSRGPYAAPATTAATTMPTAPTATPARRASRARKSIAAPAAPAVSAATPSAPSTLSACTPTTPSAARGSSPTTPSEDGDPGGPVGWHTSDILCLIAMGTTLVTGSDSGELIWTNAVNLRAVHKVTLAQALPAGPASRPPSDAEGEGRSLFSVDCLHLLRSQTKAAPFQFVSSGIDGVVRFWNIETAQCVAHFASATTTMAHPVGVTAMCSYDRDTKLVLANGLGQIEIWDITALLDAAGEAAPALPSQEVSLDEAQIEPKLLRHFDAHADTIVHVEWLERDRLIVTASVDGRYAVCDEGGAVQPLFLMAAMAHEAERFQKEKRLAAAAVEEQALASAAAGGLPATAPAAATPGAAASDDDLFATVSDEASTATNRSSVCSHPDMPPITPGDLTEDMVTETFRRMLAPVAAQPCGGDAGEDETEAEVMRRVDRMTFGNDDPFAQHPREDAEDSAASVDDDVLLADARANPSDDNDDATAVRHLVSNAATAASRLGTRHGGTTIVRSARGPRLAAPPPPVAAKTRSDETEGRMTAQLAMMRHDATSPFADSLYLRQARAQLTRKPIRTRKYAMQVPGASGVMVTAPPSAAVGGGRGAACVAHPLPIPTTMTMDSRSHTRSFSYLRAHLLEPITDLPRPLRDKVPATPLF</sequence>
<dbReference type="SUPFAM" id="SSF50978">
    <property type="entry name" value="WD40 repeat-like"/>
    <property type="match status" value="1"/>
</dbReference>
<dbReference type="PANTHER" id="PTHR44324:SF4">
    <property type="entry name" value="WD40 REPEAT DOMAIN 95"/>
    <property type="match status" value="1"/>
</dbReference>
<feature type="region of interest" description="Disordered" evidence="3">
    <location>
        <begin position="665"/>
        <end position="753"/>
    </location>
</feature>
<evidence type="ECO:0000313" key="6">
    <source>
        <dbReference type="Proteomes" id="UP000274922"/>
    </source>
</evidence>
<dbReference type="Gene3D" id="2.130.10.10">
    <property type="entry name" value="YVTN repeat-like/Quinoprotein amine dehydrogenase"/>
    <property type="match status" value="3"/>
</dbReference>
<name>A0A4P9XEB7_9FUNG</name>
<dbReference type="SUPFAM" id="SSF47473">
    <property type="entry name" value="EF-hand"/>
    <property type="match status" value="1"/>
</dbReference>
<dbReference type="SMART" id="SM00320">
    <property type="entry name" value="WD40"/>
    <property type="match status" value="8"/>
</dbReference>
<feature type="region of interest" description="Disordered" evidence="3">
    <location>
        <begin position="1036"/>
        <end position="1056"/>
    </location>
</feature>
<evidence type="ECO:0000256" key="1">
    <source>
        <dbReference type="ARBA" id="ARBA00022737"/>
    </source>
</evidence>
<feature type="region of interest" description="Disordered" evidence="3">
    <location>
        <begin position="1104"/>
        <end position="1125"/>
    </location>
</feature>
<feature type="domain" description="EF-hand" evidence="4">
    <location>
        <begin position="104"/>
        <end position="139"/>
    </location>
</feature>
<evidence type="ECO:0000313" key="5">
    <source>
        <dbReference type="EMBL" id="RKP03848.1"/>
    </source>
</evidence>
<protein>
    <recommendedName>
        <fullName evidence="4">EF-hand domain-containing protein</fullName>
    </recommendedName>
</protein>
<dbReference type="Pfam" id="PF00400">
    <property type="entry name" value="WD40"/>
    <property type="match status" value="2"/>
</dbReference>
<evidence type="ECO:0000256" key="3">
    <source>
        <dbReference type="SAM" id="MobiDB-lite"/>
    </source>
</evidence>
<feature type="repeat" description="WD" evidence="2">
    <location>
        <begin position="838"/>
        <end position="860"/>
    </location>
</feature>
<feature type="compositionally biased region" description="Low complexity" evidence="3">
    <location>
        <begin position="676"/>
        <end position="696"/>
    </location>
</feature>
<keyword evidence="2" id="KW-0853">WD repeat</keyword>
<dbReference type="Proteomes" id="UP000274922">
    <property type="component" value="Unassembled WGS sequence"/>
</dbReference>
<feature type="compositionally biased region" description="Polar residues" evidence="3">
    <location>
        <begin position="1036"/>
        <end position="1048"/>
    </location>
</feature>
<accession>A0A4P9XEB7</accession>
<dbReference type="Gene3D" id="1.10.238.10">
    <property type="entry name" value="EF-hand"/>
    <property type="match status" value="1"/>
</dbReference>
<dbReference type="OrthoDB" id="10251381at2759"/>
<dbReference type="PROSITE" id="PS50082">
    <property type="entry name" value="WD_REPEATS_2"/>
    <property type="match status" value="1"/>
</dbReference>
<dbReference type="EMBL" id="ML014117">
    <property type="protein sequence ID" value="RKP03848.1"/>
    <property type="molecule type" value="Genomic_DNA"/>
</dbReference>
<organism evidence="5 6">
    <name type="scientific">Caulochytrium protostelioides</name>
    <dbReference type="NCBI Taxonomy" id="1555241"/>
    <lineage>
        <taxon>Eukaryota</taxon>
        <taxon>Fungi</taxon>
        <taxon>Fungi incertae sedis</taxon>
        <taxon>Chytridiomycota</taxon>
        <taxon>Chytridiomycota incertae sedis</taxon>
        <taxon>Chytridiomycetes</taxon>
        <taxon>Caulochytriales</taxon>
        <taxon>Caulochytriaceae</taxon>
        <taxon>Caulochytrium</taxon>
    </lineage>
</organism>
<reference evidence="6" key="1">
    <citation type="journal article" date="2018" name="Nat. Microbiol.">
        <title>Leveraging single-cell genomics to expand the fungal tree of life.</title>
        <authorList>
            <person name="Ahrendt S.R."/>
            <person name="Quandt C.A."/>
            <person name="Ciobanu D."/>
            <person name="Clum A."/>
            <person name="Salamov A."/>
            <person name="Andreopoulos B."/>
            <person name="Cheng J.F."/>
            <person name="Woyke T."/>
            <person name="Pelin A."/>
            <person name="Henrissat B."/>
            <person name="Reynolds N.K."/>
            <person name="Benny G.L."/>
            <person name="Smith M.E."/>
            <person name="James T.Y."/>
            <person name="Grigoriev I.V."/>
        </authorList>
    </citation>
    <scope>NUCLEOTIDE SEQUENCE [LARGE SCALE GENOMIC DNA]</scope>
    <source>
        <strain evidence="6">ATCC 52028</strain>
    </source>
</reference>
<dbReference type="InterPro" id="IPR011047">
    <property type="entry name" value="Quinoprotein_ADH-like_sf"/>
</dbReference>